<evidence type="ECO:0000256" key="6">
    <source>
        <dbReference type="ARBA" id="ARBA00022989"/>
    </source>
</evidence>
<evidence type="ECO:0000256" key="7">
    <source>
        <dbReference type="ARBA" id="ARBA00023136"/>
    </source>
</evidence>
<dbReference type="PANTHER" id="PTHR33989:SF4">
    <property type="entry name" value="PTS SYSTEM N,N'-DIACETYLCHITOBIOSE-SPECIFIC EIIC COMPONENT"/>
    <property type="match status" value="1"/>
</dbReference>
<dbReference type="InterPro" id="IPR051088">
    <property type="entry name" value="PTS_Sugar-EIIC/EIIB"/>
</dbReference>
<dbReference type="SMART" id="SM00052">
    <property type="entry name" value="EAL"/>
    <property type="match status" value="1"/>
</dbReference>
<dbReference type="CDD" id="cd01948">
    <property type="entry name" value="EAL"/>
    <property type="match status" value="1"/>
</dbReference>
<dbReference type="GO" id="GO:0008982">
    <property type="term" value="F:protein-N(PI)-phosphohistidine-sugar phosphotransferase activity"/>
    <property type="evidence" value="ECO:0007669"/>
    <property type="project" value="InterPro"/>
</dbReference>
<feature type="domain" description="PTS EIIC type-3" evidence="10">
    <location>
        <begin position="1"/>
        <end position="393"/>
    </location>
</feature>
<dbReference type="Gene3D" id="3.20.20.450">
    <property type="entry name" value="EAL domain"/>
    <property type="match status" value="1"/>
</dbReference>
<keyword evidence="3" id="KW-1003">Cell membrane</keyword>
<dbReference type="PROSITE" id="PS51105">
    <property type="entry name" value="PTS_EIIC_TYPE_3"/>
    <property type="match status" value="1"/>
</dbReference>
<keyword evidence="12" id="KW-1185">Reference proteome</keyword>
<feature type="transmembrane region" description="Helical" evidence="8">
    <location>
        <begin position="25"/>
        <end position="46"/>
    </location>
</feature>
<protein>
    <submittedName>
        <fullName evidence="11">PTS sugar transporter subunit IIC/EAL domain-containing protein</fullName>
    </submittedName>
</protein>
<dbReference type="Proteomes" id="UP000607645">
    <property type="component" value="Unassembled WGS sequence"/>
</dbReference>
<dbReference type="InterPro" id="IPR001633">
    <property type="entry name" value="EAL_dom"/>
</dbReference>
<keyword evidence="7 8" id="KW-0472">Membrane</keyword>
<evidence type="ECO:0000256" key="5">
    <source>
        <dbReference type="ARBA" id="ARBA00022692"/>
    </source>
</evidence>
<organism evidence="11 12">
    <name type="scientific">Lawsonibacter faecis</name>
    <dbReference type="NCBI Taxonomy" id="2763052"/>
    <lineage>
        <taxon>Bacteria</taxon>
        <taxon>Bacillati</taxon>
        <taxon>Bacillota</taxon>
        <taxon>Clostridia</taxon>
        <taxon>Eubacteriales</taxon>
        <taxon>Oscillospiraceae</taxon>
        <taxon>Lawsonibacter</taxon>
    </lineage>
</organism>
<dbReference type="Pfam" id="PF02378">
    <property type="entry name" value="PTS_EIIC"/>
    <property type="match status" value="1"/>
</dbReference>
<feature type="transmembrane region" description="Helical" evidence="8">
    <location>
        <begin position="297"/>
        <end position="319"/>
    </location>
</feature>
<feature type="transmembrane region" description="Helical" evidence="8">
    <location>
        <begin position="97"/>
        <end position="116"/>
    </location>
</feature>
<keyword evidence="5 8" id="KW-0812">Transmembrane</keyword>
<feature type="transmembrane region" description="Helical" evidence="8">
    <location>
        <begin position="376"/>
        <end position="394"/>
    </location>
</feature>
<dbReference type="GO" id="GO:0009401">
    <property type="term" value="P:phosphoenolpyruvate-dependent sugar phosphotransferase system"/>
    <property type="evidence" value="ECO:0007669"/>
    <property type="project" value="InterPro"/>
</dbReference>
<sequence length="707" mass="76182">MIGTIRKALYAIENNTVLSAIKKGFLLVIPVVLTGSFALLLLNFPAAAYQDFLAAFGGGILVSFLNFIIDSTTGFLSLYLVLAISYFYSDALAGENFTLRIVSMVAACACFIASFGGEGGSLTLSCFGTTGVFTAMVCSVLATRLFFALDLGAFRRYRSYSAGNDIHFRSSMSAILPVAVCIVVFAVGNLLLQKLFHVGNLNDLISGLLFRAFGGLRQEPGNGVVFLLLLDLLWVFGIHGGNALDPVAQTVFADGASAGVISKSFLDNFAVLGGSGATLCLVLALLIVSRQKGSRQLAYSAAPLALFNINEILVFGLPVVLNPVLAVPFILTPIVSMLVSYAAVISGWMPAVQATVNWTTPVFFSGYLATGSWKGSAVQLVTVALGTLIYLPFVRLSEHIQEGREDYLIHELTAHFRDQEQSGGRPRYLERNGSLGIIAKGIVSQLRTDVRADAIPVFYQPQVDADGRVVGAEALLRWEFGGSRLYPPLVVALAQEDGCFQDLTWSILNTVCRDIPALRRQFGDHIHVSMNIVADQLDNQTFTERVIHLSEELGVCQNLVLEVTEETSLANLPNITANIERFGACGIVLAIDDFSMGQTSLNYLRNNRFRYVKLDGGLVLQVLENSRSREIIGSITALGNSLGFQVIAEFVESVAIRDALLELGCTMFQGYLYSPAVPLAELLSFALPAVLADEGEGPNRPPPAPGI</sequence>
<dbReference type="PROSITE" id="PS50883">
    <property type="entry name" value="EAL"/>
    <property type="match status" value="1"/>
</dbReference>
<evidence type="ECO:0000313" key="11">
    <source>
        <dbReference type="EMBL" id="MBC5737817.1"/>
    </source>
</evidence>
<evidence type="ECO:0000256" key="2">
    <source>
        <dbReference type="ARBA" id="ARBA00022448"/>
    </source>
</evidence>
<dbReference type="RefSeq" id="WP_173023599.1">
    <property type="nucleotide sequence ID" value="NZ_JACOPQ010000009.1"/>
</dbReference>
<feature type="domain" description="EAL" evidence="9">
    <location>
        <begin position="439"/>
        <end position="690"/>
    </location>
</feature>
<comment type="caution">
    <text evidence="11">The sequence shown here is derived from an EMBL/GenBank/DDBJ whole genome shotgun (WGS) entry which is preliminary data.</text>
</comment>
<evidence type="ECO:0000259" key="10">
    <source>
        <dbReference type="PROSITE" id="PS51105"/>
    </source>
</evidence>
<dbReference type="SUPFAM" id="SSF141868">
    <property type="entry name" value="EAL domain-like"/>
    <property type="match status" value="1"/>
</dbReference>
<proteinExistence type="predicted"/>
<evidence type="ECO:0000259" key="9">
    <source>
        <dbReference type="PROSITE" id="PS50883"/>
    </source>
</evidence>
<evidence type="ECO:0000256" key="3">
    <source>
        <dbReference type="ARBA" id="ARBA00022475"/>
    </source>
</evidence>
<feature type="transmembrane region" description="Helical" evidence="8">
    <location>
        <begin position="168"/>
        <end position="192"/>
    </location>
</feature>
<accession>A0A8J6JM54</accession>
<dbReference type="AlphaFoldDB" id="A0A8J6JM54"/>
<keyword evidence="4 11" id="KW-0762">Sugar transport</keyword>
<gene>
    <name evidence="11" type="ORF">H8S62_12450</name>
</gene>
<evidence type="ECO:0000313" key="12">
    <source>
        <dbReference type="Proteomes" id="UP000607645"/>
    </source>
</evidence>
<evidence type="ECO:0000256" key="8">
    <source>
        <dbReference type="SAM" id="Phobius"/>
    </source>
</evidence>
<name>A0A8J6JM54_9FIRM</name>
<dbReference type="Pfam" id="PF00563">
    <property type="entry name" value="EAL"/>
    <property type="match status" value="1"/>
</dbReference>
<reference evidence="11" key="1">
    <citation type="submission" date="2020-08" db="EMBL/GenBank/DDBJ databases">
        <title>Genome public.</title>
        <authorList>
            <person name="Liu C."/>
            <person name="Sun Q."/>
        </authorList>
    </citation>
    <scope>NUCLEOTIDE SEQUENCE</scope>
    <source>
        <strain evidence="11">NSJ-52</strain>
    </source>
</reference>
<keyword evidence="6 8" id="KW-1133">Transmembrane helix</keyword>
<keyword evidence="2" id="KW-0813">Transport</keyword>
<feature type="transmembrane region" description="Helical" evidence="8">
    <location>
        <begin position="52"/>
        <end position="85"/>
    </location>
</feature>
<dbReference type="InterPro" id="IPR035919">
    <property type="entry name" value="EAL_sf"/>
</dbReference>
<dbReference type="PANTHER" id="PTHR33989">
    <property type="match status" value="1"/>
</dbReference>
<feature type="transmembrane region" description="Helical" evidence="8">
    <location>
        <begin position="269"/>
        <end position="288"/>
    </location>
</feature>
<dbReference type="InterPro" id="IPR004501">
    <property type="entry name" value="PTS_EIIC_3"/>
</dbReference>
<evidence type="ECO:0000256" key="1">
    <source>
        <dbReference type="ARBA" id="ARBA00004651"/>
    </source>
</evidence>
<dbReference type="GO" id="GO:0005886">
    <property type="term" value="C:plasma membrane"/>
    <property type="evidence" value="ECO:0007669"/>
    <property type="project" value="UniProtKB-SubCell"/>
</dbReference>
<evidence type="ECO:0000256" key="4">
    <source>
        <dbReference type="ARBA" id="ARBA00022597"/>
    </source>
</evidence>
<feature type="transmembrane region" description="Helical" evidence="8">
    <location>
        <begin position="122"/>
        <end position="147"/>
    </location>
</feature>
<dbReference type="EMBL" id="JACOPQ010000009">
    <property type="protein sequence ID" value="MBC5737817.1"/>
    <property type="molecule type" value="Genomic_DNA"/>
</dbReference>
<dbReference type="InterPro" id="IPR003352">
    <property type="entry name" value="PTS_EIIC"/>
</dbReference>
<feature type="transmembrane region" description="Helical" evidence="8">
    <location>
        <begin position="325"/>
        <end position="344"/>
    </location>
</feature>
<comment type="subcellular location">
    <subcellularLocation>
        <location evidence="1">Cell membrane</location>
        <topology evidence="1">Multi-pass membrane protein</topology>
    </subcellularLocation>
</comment>